<evidence type="ECO:0000313" key="7">
    <source>
        <dbReference type="Proteomes" id="UP000238164"/>
    </source>
</evidence>
<dbReference type="SUPFAM" id="SSF51905">
    <property type="entry name" value="FAD/NAD(P)-binding domain"/>
    <property type="match status" value="1"/>
</dbReference>
<dbReference type="KEGG" id="mgg:MPLG2_1904"/>
<name>A0A2N9JFN4_9ACTN</name>
<evidence type="ECO:0000259" key="5">
    <source>
        <dbReference type="Pfam" id="PF07992"/>
    </source>
</evidence>
<dbReference type="InterPro" id="IPR016156">
    <property type="entry name" value="FAD/NAD-linked_Rdtase_dimer_sf"/>
</dbReference>
<dbReference type="Gene3D" id="3.30.390.30">
    <property type="match status" value="1"/>
</dbReference>
<dbReference type="InterPro" id="IPR050446">
    <property type="entry name" value="FAD-oxidoreductase/Apoptosis"/>
</dbReference>
<keyword evidence="3" id="KW-0274">FAD</keyword>
<evidence type="ECO:0000256" key="2">
    <source>
        <dbReference type="ARBA" id="ARBA00022630"/>
    </source>
</evidence>
<evidence type="ECO:0000256" key="4">
    <source>
        <dbReference type="ARBA" id="ARBA00023002"/>
    </source>
</evidence>
<evidence type="ECO:0000313" key="6">
    <source>
        <dbReference type="EMBL" id="SPD86934.1"/>
    </source>
</evidence>
<dbReference type="PRINTS" id="PR00368">
    <property type="entry name" value="FADPNR"/>
</dbReference>
<dbReference type="Pfam" id="PF07992">
    <property type="entry name" value="Pyr_redox_2"/>
    <property type="match status" value="1"/>
</dbReference>
<dbReference type="OrthoDB" id="3568330at2"/>
<feature type="domain" description="FAD/NAD(P)-binding" evidence="5">
    <location>
        <begin position="3"/>
        <end position="290"/>
    </location>
</feature>
<dbReference type="PRINTS" id="PR00469">
    <property type="entry name" value="PNDRDTASEII"/>
</dbReference>
<organism evidence="6 7">
    <name type="scientific">Micropruina glycogenica</name>
    <dbReference type="NCBI Taxonomy" id="75385"/>
    <lineage>
        <taxon>Bacteria</taxon>
        <taxon>Bacillati</taxon>
        <taxon>Actinomycetota</taxon>
        <taxon>Actinomycetes</taxon>
        <taxon>Propionibacteriales</taxon>
        <taxon>Nocardioidaceae</taxon>
        <taxon>Micropruina</taxon>
    </lineage>
</organism>
<dbReference type="PANTHER" id="PTHR43557:SF2">
    <property type="entry name" value="RIESKE DOMAIN-CONTAINING PROTEIN-RELATED"/>
    <property type="match status" value="1"/>
</dbReference>
<keyword evidence="7" id="KW-1185">Reference proteome</keyword>
<dbReference type="EMBL" id="LT985188">
    <property type="protein sequence ID" value="SPD86934.1"/>
    <property type="molecule type" value="Genomic_DNA"/>
</dbReference>
<evidence type="ECO:0000256" key="3">
    <source>
        <dbReference type="ARBA" id="ARBA00022827"/>
    </source>
</evidence>
<dbReference type="GO" id="GO:0005737">
    <property type="term" value="C:cytoplasm"/>
    <property type="evidence" value="ECO:0007669"/>
    <property type="project" value="TreeGrafter"/>
</dbReference>
<accession>A0A2N9JFN4</accession>
<dbReference type="Gene3D" id="3.50.50.60">
    <property type="entry name" value="FAD/NAD(P)-binding domain"/>
    <property type="match status" value="2"/>
</dbReference>
<proteinExistence type="predicted"/>
<keyword evidence="4" id="KW-0560">Oxidoreductase</keyword>
<gene>
    <name evidence="6" type="ORF">MPLG2_1904</name>
</gene>
<dbReference type="Proteomes" id="UP000238164">
    <property type="component" value="Chromosome 1"/>
</dbReference>
<comment type="cofactor">
    <cofactor evidence="1">
        <name>FAD</name>
        <dbReference type="ChEBI" id="CHEBI:57692"/>
    </cofactor>
</comment>
<dbReference type="GO" id="GO:0016651">
    <property type="term" value="F:oxidoreductase activity, acting on NAD(P)H"/>
    <property type="evidence" value="ECO:0007669"/>
    <property type="project" value="TreeGrafter"/>
</dbReference>
<dbReference type="RefSeq" id="WP_105185776.1">
    <property type="nucleotide sequence ID" value="NZ_BAAAGO010000014.1"/>
</dbReference>
<protein>
    <submittedName>
        <fullName evidence="6">Ferredoxin reductase</fullName>
    </submittedName>
</protein>
<dbReference type="InterPro" id="IPR023753">
    <property type="entry name" value="FAD/NAD-binding_dom"/>
</dbReference>
<evidence type="ECO:0000256" key="1">
    <source>
        <dbReference type="ARBA" id="ARBA00001974"/>
    </source>
</evidence>
<dbReference type="SUPFAM" id="SSF55424">
    <property type="entry name" value="FAD/NAD-linked reductases, dimerisation (C-terminal) domain"/>
    <property type="match status" value="1"/>
</dbReference>
<dbReference type="AlphaFoldDB" id="A0A2N9JFN4"/>
<reference evidence="6 7" key="1">
    <citation type="submission" date="2018-02" db="EMBL/GenBank/DDBJ databases">
        <authorList>
            <person name="Cohen D.B."/>
            <person name="Kent A.D."/>
        </authorList>
    </citation>
    <scope>NUCLEOTIDE SEQUENCE [LARGE SCALE GENOMIC DNA]</scope>
    <source>
        <strain evidence="6">1</strain>
    </source>
</reference>
<dbReference type="InterPro" id="IPR036188">
    <property type="entry name" value="FAD/NAD-bd_sf"/>
</dbReference>
<dbReference type="PANTHER" id="PTHR43557">
    <property type="entry name" value="APOPTOSIS-INDUCING FACTOR 1"/>
    <property type="match status" value="1"/>
</dbReference>
<sequence>MDSIVIIGGGLAAANAVETLRDEGFTGPLTLVAAEPLLPYERPPLSKDVLQGTAEFEVLHDAQWYAERDTRVITGQPATGLDLGGRTVILADGTELHYDKLLLTTGAEPCRLEIPGAQRALVLRTRGDEQVLHAQVAGGARLVIIGGGWIALEVAASARQNGADVTVLVRGEAPLADVLGRQLSDHLVALQRAHGVDVRTSTTVTEITATGVETSDGPLAADVVLAAIGVAPSTTLAEAAGLAVGEGVITDSSLRTSDPHVWAAGDLALGLNTALGPLRVEHWDNAIRQGKLAARAMLGHDVTYDWQPYFFTDQFEFSMEYVGHGSPSDTVEIRGDLDGNECIAYWLGGADGRTVTAGINVGIWDVNDTLRAMIGTSVNPDELTDLR</sequence>
<keyword evidence="2" id="KW-0285">Flavoprotein</keyword>